<dbReference type="SUPFAM" id="SSF50156">
    <property type="entry name" value="PDZ domain-like"/>
    <property type="match status" value="3"/>
</dbReference>
<feature type="region of interest" description="Disordered" evidence="1">
    <location>
        <begin position="614"/>
        <end position="658"/>
    </location>
</feature>
<name>V3ZTC4_LOTGI</name>
<evidence type="ECO:0000259" key="2">
    <source>
        <dbReference type="PROSITE" id="PS50106"/>
    </source>
</evidence>
<dbReference type="Gene3D" id="1.20.1160.20">
    <property type="match status" value="3"/>
</dbReference>
<dbReference type="CTD" id="20236721"/>
<dbReference type="InterPro" id="IPR042201">
    <property type="entry name" value="FH2_Formin_sf"/>
</dbReference>
<feature type="compositionally biased region" description="Basic and acidic residues" evidence="1">
    <location>
        <begin position="641"/>
        <end position="658"/>
    </location>
</feature>
<dbReference type="Pfam" id="PF02181">
    <property type="entry name" value="FH2"/>
    <property type="match status" value="1"/>
</dbReference>
<dbReference type="Gene3D" id="2.30.42.10">
    <property type="match status" value="3"/>
</dbReference>
<feature type="domain" description="PDZ" evidence="2">
    <location>
        <begin position="83"/>
        <end position="159"/>
    </location>
</feature>
<dbReference type="PROSITE" id="PS50106">
    <property type="entry name" value="PDZ"/>
    <property type="match status" value="3"/>
</dbReference>
<gene>
    <name evidence="4" type="ORF">LOTGIDRAFT_155476</name>
</gene>
<protein>
    <recommendedName>
        <fullName evidence="6">Delphilin</fullName>
    </recommendedName>
</protein>
<sequence>MPLNKGLNWPRTCGFEIYGVGPSYVVAVEPNSVASIAGLMPGDQLLELEGVDVSSLPSEQIKSLAKRSRNQYPAVEVVACLQEINILPNRLIGYGFTFQNARPLVVSTVDFGGPSYMAGLRSGDIILAINGQNTNNIEDIEDTITSKPGQLTLLTIPVGRSSNMVEIDKKMNKTSPLRRQDHRAKELHDKMNYVLGDEYEKKMAIVGILKQYAEDRDVHILGRALNAVLKTPQHRRILKQIRFLSIVVEKLIINARPFVPPGHRPKFDAEIKLRYTSPVGSDRLSVVQSPHPPSAHKTGHRKIIQVIRDDGSFGLVIKGSNPAYVESVDEGGPSEKAGIRTDDFIMKLNGLDVRKCSHSRLCQLLQESGSAPTIEILRCENGLSPSVSLTSVSSESSVSSHGSVDWLTNQHQTDTEGRTFQQRADFLLTGREKHQIRKAIENYEISNNVVDLHSSLAEILDSPSKKTLWMFIIARLPIEHQEYCLHRISLPQDILLECVNVEKYQQEQPLTSPRITYNNDYNEQSYIPDNLPTTFRQQLEFLLTPTERQQLKEILQRYDENKDINDMLEDIEVILDTPSKRSLWKYILPLIHTDHQIVVRQRLLQLQKYSRNTKTIKERNEMMSGSSSEDEKGSSTPSESSPHERLKVRNHNRSDLRSADKALVKELEETRKAIQEAKDAIVGKGQGHHGDDIEHEDGDSKRYVTIIPVGYPGLEGRPFHKKEMDSPELNRVRKLTPQKVSPASSHYKKRDTIVYNEVEHETKKFNVRPGDSFNQSAITALEELDAVMAAETSDQDSEKNRIISKGIVQQRVQTSLTPAPPPPPPVPPPPSFQSYNNKQMNVKRINWEKLNPSKVNNTVWQQIDDSELEDIVKYLELDQHFSTKTTKPAVIDKKQEVFILNPKKAYNISILLGHLKMSISDIKHAIYSMDEDILTPELLKQLLNYSPSKHEQELYDSFTGDVDSFSNADRFAYETSQIPNYEQRLKAMLFKASFKEKITEMKEHLRCIKAASRELRHSKKLAKILELILAMGNHMNKGNERVGDATGFRITFLSQIDITKTSDNKSTFLHVLTEAVSKRFPDVLSIGDDLTHVSEAAKVSNVLLNQELNELRKVLQDISDTLEKFNGHKTTIGTTDRFQEHFIAEASDELQSLFRLQHGTMEEFSELVQYFGEDPKKMDTGDLFGIFADFVSKFEKAHRENSIYKRH</sequence>
<reference evidence="4 5" key="1">
    <citation type="journal article" date="2013" name="Nature">
        <title>Insights into bilaterian evolution from three spiralian genomes.</title>
        <authorList>
            <person name="Simakov O."/>
            <person name="Marletaz F."/>
            <person name="Cho S.J."/>
            <person name="Edsinger-Gonzales E."/>
            <person name="Havlak P."/>
            <person name="Hellsten U."/>
            <person name="Kuo D.H."/>
            <person name="Larsson T."/>
            <person name="Lv J."/>
            <person name="Arendt D."/>
            <person name="Savage R."/>
            <person name="Osoegawa K."/>
            <person name="de Jong P."/>
            <person name="Grimwood J."/>
            <person name="Chapman J.A."/>
            <person name="Shapiro H."/>
            <person name="Aerts A."/>
            <person name="Otillar R.P."/>
            <person name="Terry A.Y."/>
            <person name="Boore J.L."/>
            <person name="Grigoriev I.V."/>
            <person name="Lindberg D.R."/>
            <person name="Seaver E.C."/>
            <person name="Weisblat D.A."/>
            <person name="Putnam N.H."/>
            <person name="Rokhsar D.S."/>
        </authorList>
    </citation>
    <scope>NUCLEOTIDE SEQUENCE [LARGE SCALE GENOMIC DNA]</scope>
</reference>
<evidence type="ECO:0008006" key="6">
    <source>
        <dbReference type="Google" id="ProtNLM"/>
    </source>
</evidence>
<evidence type="ECO:0000259" key="3">
    <source>
        <dbReference type="PROSITE" id="PS51444"/>
    </source>
</evidence>
<dbReference type="KEGG" id="lgi:LOTGIDRAFT_155476"/>
<dbReference type="SMART" id="SM00498">
    <property type="entry name" value="FH2"/>
    <property type="match status" value="1"/>
</dbReference>
<dbReference type="RefSeq" id="XP_009065277.1">
    <property type="nucleotide sequence ID" value="XM_009067029.1"/>
</dbReference>
<dbReference type="SUPFAM" id="SSF101447">
    <property type="entry name" value="Formin homology 2 domain (FH2 domain)"/>
    <property type="match status" value="1"/>
</dbReference>
<proteinExistence type="predicted"/>
<dbReference type="Proteomes" id="UP000030746">
    <property type="component" value="Unassembled WGS sequence"/>
</dbReference>
<dbReference type="InterPro" id="IPR041489">
    <property type="entry name" value="PDZ_6"/>
</dbReference>
<dbReference type="EMBL" id="KB203566">
    <property type="protein sequence ID" value="ESO84151.1"/>
    <property type="molecule type" value="Genomic_DNA"/>
</dbReference>
<dbReference type="SMART" id="SM00228">
    <property type="entry name" value="PDZ"/>
    <property type="match status" value="3"/>
</dbReference>
<evidence type="ECO:0000313" key="4">
    <source>
        <dbReference type="EMBL" id="ESO84151.1"/>
    </source>
</evidence>
<dbReference type="InterPro" id="IPR015425">
    <property type="entry name" value="FH2_Formin"/>
</dbReference>
<dbReference type="InterPro" id="IPR051425">
    <property type="entry name" value="Formin_Homology"/>
</dbReference>
<dbReference type="GeneID" id="20236721"/>
<dbReference type="HOGENOM" id="CLU_250478_0_0_1"/>
<dbReference type="InterPro" id="IPR030237">
    <property type="entry name" value="Harmonin_N"/>
</dbReference>
<dbReference type="InterPro" id="IPR001478">
    <property type="entry name" value="PDZ"/>
</dbReference>
<feature type="domain" description="PDZ" evidence="2">
    <location>
        <begin position="303"/>
        <end position="380"/>
    </location>
</feature>
<dbReference type="OMA" id="TGPCYIL"/>
<dbReference type="Gene3D" id="1.20.58.2220">
    <property type="entry name" value="Formin, FH2 domain"/>
    <property type="match status" value="1"/>
</dbReference>
<accession>V3ZTC4</accession>
<dbReference type="OrthoDB" id="410721at2759"/>
<dbReference type="PROSITE" id="PS51444">
    <property type="entry name" value="FH2"/>
    <property type="match status" value="1"/>
</dbReference>
<dbReference type="Pfam" id="PF21219">
    <property type="entry name" value="USH1C_N"/>
    <property type="match status" value="1"/>
</dbReference>
<dbReference type="Pfam" id="PF17820">
    <property type="entry name" value="PDZ_6"/>
    <property type="match status" value="1"/>
</dbReference>
<organism evidence="4 5">
    <name type="scientific">Lottia gigantea</name>
    <name type="common">Giant owl limpet</name>
    <dbReference type="NCBI Taxonomy" id="225164"/>
    <lineage>
        <taxon>Eukaryota</taxon>
        <taxon>Metazoa</taxon>
        <taxon>Spiralia</taxon>
        <taxon>Lophotrochozoa</taxon>
        <taxon>Mollusca</taxon>
        <taxon>Gastropoda</taxon>
        <taxon>Patellogastropoda</taxon>
        <taxon>Lottioidea</taxon>
        <taxon>Lottiidae</taxon>
        <taxon>Lottia</taxon>
    </lineage>
</organism>
<dbReference type="AlphaFoldDB" id="V3ZTC4"/>
<evidence type="ECO:0000313" key="5">
    <source>
        <dbReference type="Proteomes" id="UP000030746"/>
    </source>
</evidence>
<dbReference type="PANTHER" id="PTHR45725">
    <property type="entry name" value="FORMIN HOMOLOGY 2 FAMILY MEMBER"/>
    <property type="match status" value="1"/>
</dbReference>
<dbReference type="InterPro" id="IPR036034">
    <property type="entry name" value="PDZ_sf"/>
</dbReference>
<feature type="domain" description="FH2" evidence="3">
    <location>
        <begin position="832"/>
        <end position="1207"/>
    </location>
</feature>
<dbReference type="STRING" id="225164.V3ZTC4"/>
<feature type="domain" description="PDZ" evidence="2">
    <location>
        <begin position="1"/>
        <end position="68"/>
    </location>
</feature>
<evidence type="ECO:0000256" key="1">
    <source>
        <dbReference type="SAM" id="MobiDB-lite"/>
    </source>
</evidence>
<keyword evidence="5" id="KW-1185">Reference proteome</keyword>
<dbReference type="PANTHER" id="PTHR45725:SF3">
    <property type="entry name" value="DELPHILIN"/>
    <property type="match status" value="1"/>
</dbReference>
<dbReference type="Pfam" id="PF00595">
    <property type="entry name" value="PDZ"/>
    <property type="match status" value="1"/>
</dbReference>